<evidence type="ECO:0000313" key="10">
    <source>
        <dbReference type="Proteomes" id="UP000216998"/>
    </source>
</evidence>
<dbReference type="Pfam" id="PF25975">
    <property type="entry name" value="CzcB_C"/>
    <property type="match status" value="1"/>
</dbReference>
<gene>
    <name evidence="9" type="ORF">CHU95_02765</name>
</gene>
<dbReference type="RefSeq" id="WP_094453512.1">
    <property type="nucleotide sequence ID" value="NZ_NOXU01000019.1"/>
</dbReference>
<accession>A0A255Z652</accession>
<proteinExistence type="inferred from homology"/>
<feature type="domain" description="CzcB-like alpha-helical hairpin" evidence="5">
    <location>
        <begin position="139"/>
        <end position="197"/>
    </location>
</feature>
<name>A0A255Z652_9PROT</name>
<dbReference type="GO" id="GO:0022857">
    <property type="term" value="F:transmembrane transporter activity"/>
    <property type="evidence" value="ECO:0007669"/>
    <property type="project" value="InterPro"/>
</dbReference>
<dbReference type="NCBIfam" id="TIGR01730">
    <property type="entry name" value="RND_mfp"/>
    <property type="match status" value="1"/>
</dbReference>
<dbReference type="Gene3D" id="2.40.50.100">
    <property type="match status" value="1"/>
</dbReference>
<dbReference type="PANTHER" id="PTHR30097">
    <property type="entry name" value="CATION EFFLUX SYSTEM PROTEIN CUSB"/>
    <property type="match status" value="1"/>
</dbReference>
<feature type="signal peptide" evidence="4">
    <location>
        <begin position="1"/>
        <end position="24"/>
    </location>
</feature>
<feature type="chain" id="PRO_5013327602" evidence="4">
    <location>
        <begin position="25"/>
        <end position="409"/>
    </location>
</feature>
<dbReference type="GO" id="GO:0046914">
    <property type="term" value="F:transition metal ion binding"/>
    <property type="evidence" value="ECO:0007669"/>
    <property type="project" value="TreeGrafter"/>
</dbReference>
<dbReference type="GO" id="GO:0060003">
    <property type="term" value="P:copper ion export"/>
    <property type="evidence" value="ECO:0007669"/>
    <property type="project" value="TreeGrafter"/>
</dbReference>
<dbReference type="AlphaFoldDB" id="A0A255Z652"/>
<dbReference type="InterPro" id="IPR058649">
    <property type="entry name" value="CzcB_C"/>
</dbReference>
<dbReference type="InterPro" id="IPR058647">
    <property type="entry name" value="BSH_CzcB-like"/>
</dbReference>
<dbReference type="GO" id="GO:0030288">
    <property type="term" value="C:outer membrane-bounded periplasmic space"/>
    <property type="evidence" value="ECO:0007669"/>
    <property type="project" value="TreeGrafter"/>
</dbReference>
<evidence type="ECO:0000256" key="4">
    <source>
        <dbReference type="SAM" id="SignalP"/>
    </source>
</evidence>
<keyword evidence="2" id="KW-0813">Transport</keyword>
<dbReference type="PANTHER" id="PTHR30097:SF4">
    <property type="entry name" value="SLR6042 PROTEIN"/>
    <property type="match status" value="1"/>
</dbReference>
<feature type="domain" description="CusB-like beta-barrel" evidence="6">
    <location>
        <begin position="254"/>
        <end position="327"/>
    </location>
</feature>
<dbReference type="GO" id="GO:0015679">
    <property type="term" value="P:plasma membrane copper ion transport"/>
    <property type="evidence" value="ECO:0007669"/>
    <property type="project" value="TreeGrafter"/>
</dbReference>
<protein>
    <submittedName>
        <fullName evidence="9">Uncharacterized protein</fullName>
    </submittedName>
</protein>
<dbReference type="SUPFAM" id="SSF111369">
    <property type="entry name" value="HlyD-like secretion proteins"/>
    <property type="match status" value="1"/>
</dbReference>
<dbReference type="EMBL" id="NOXU01000019">
    <property type="protein sequence ID" value="OYQ36926.1"/>
    <property type="molecule type" value="Genomic_DNA"/>
</dbReference>
<evidence type="ECO:0000313" key="9">
    <source>
        <dbReference type="EMBL" id="OYQ36926.1"/>
    </source>
</evidence>
<reference evidence="9 10" key="1">
    <citation type="submission" date="2017-07" db="EMBL/GenBank/DDBJ databases">
        <title>Niveispirillum cyanobacteriorum sp. nov., isolated from cyanobacterial aggregates in a eutrophic lake.</title>
        <authorList>
            <person name="Cai H."/>
        </authorList>
    </citation>
    <scope>NUCLEOTIDE SEQUENCE [LARGE SCALE GENOMIC DNA]</scope>
    <source>
        <strain evidence="10">TH1-14</strain>
    </source>
</reference>
<evidence type="ECO:0000256" key="3">
    <source>
        <dbReference type="SAM" id="MobiDB-lite"/>
    </source>
</evidence>
<dbReference type="InterPro" id="IPR058648">
    <property type="entry name" value="HH_CzcB-like"/>
</dbReference>
<evidence type="ECO:0000256" key="2">
    <source>
        <dbReference type="ARBA" id="ARBA00022448"/>
    </source>
</evidence>
<feature type="domain" description="CzcB-like barrel-sandwich hybrid" evidence="7">
    <location>
        <begin position="100"/>
        <end position="251"/>
    </location>
</feature>
<dbReference type="Gene3D" id="2.40.420.20">
    <property type="match status" value="1"/>
</dbReference>
<feature type="domain" description="CzcB-like C-terminal circularly permuted SH3-like" evidence="8">
    <location>
        <begin position="335"/>
        <end position="395"/>
    </location>
</feature>
<dbReference type="GO" id="GO:0016020">
    <property type="term" value="C:membrane"/>
    <property type="evidence" value="ECO:0007669"/>
    <property type="project" value="InterPro"/>
</dbReference>
<comment type="caution">
    <text evidence="9">The sequence shown here is derived from an EMBL/GenBank/DDBJ whole genome shotgun (WGS) entry which is preliminary data.</text>
</comment>
<dbReference type="Gene3D" id="1.10.287.470">
    <property type="entry name" value="Helix hairpin bin"/>
    <property type="match status" value="1"/>
</dbReference>
<feature type="region of interest" description="Disordered" evidence="3">
    <location>
        <begin position="34"/>
        <end position="60"/>
    </location>
</feature>
<dbReference type="InterPro" id="IPR058792">
    <property type="entry name" value="Beta-barrel_RND_2"/>
</dbReference>
<keyword evidence="10" id="KW-1185">Reference proteome</keyword>
<organism evidence="9 10">
    <name type="scientific">Niveispirillum lacus</name>
    <dbReference type="NCBI Taxonomy" id="1981099"/>
    <lineage>
        <taxon>Bacteria</taxon>
        <taxon>Pseudomonadati</taxon>
        <taxon>Pseudomonadota</taxon>
        <taxon>Alphaproteobacteria</taxon>
        <taxon>Rhodospirillales</taxon>
        <taxon>Azospirillaceae</taxon>
        <taxon>Niveispirillum</taxon>
    </lineage>
</organism>
<comment type="similarity">
    <text evidence="1">Belongs to the membrane fusion protein (MFP) (TC 8.A.1) family.</text>
</comment>
<evidence type="ECO:0000259" key="7">
    <source>
        <dbReference type="Pfam" id="PF25973"/>
    </source>
</evidence>
<evidence type="ECO:0000259" key="6">
    <source>
        <dbReference type="Pfam" id="PF25954"/>
    </source>
</evidence>
<dbReference type="Pfam" id="PF25954">
    <property type="entry name" value="Beta-barrel_RND_2"/>
    <property type="match status" value="1"/>
</dbReference>
<dbReference type="InterPro" id="IPR006143">
    <property type="entry name" value="RND_pump_MFP"/>
</dbReference>
<sequence>MKITKKHVLIGVSAIALLLAGGVAVTNFTTAPKPAASKAGDGHDHGAGEEHGHEHGEGGGAIHMDAATIARSKITLVEAGPAPVSRDIRVMGTVVADADRMVHVTLRVSGIVTEVHKRLGEPVSPGDVLLVLDSRDLADAKAEYLSALRQNALAATTLSREEGLWRKQVSAEQDYLAARAAAETAAITLAATRQRLTVLGLSATEIAGLDKQPFSLGRLEVRSPIAGRVIGREAVRGELLAAEKEVFSVADLSSVWIELPVYAADLPAVKEGQSVSLTGQGGRMAEGRVIAAGATLDPQTGAARVVAALDNKDGVWRPGDFGSGTIQAGGESADIAVPSSALQVLNGDTVVFVRNAEGFEPRVVEVGRRNSRFAEITFGLFPGEQVATGNTFLLKAEASRGEAAHSHAH</sequence>
<dbReference type="Gene3D" id="2.40.30.170">
    <property type="match status" value="1"/>
</dbReference>
<evidence type="ECO:0000259" key="8">
    <source>
        <dbReference type="Pfam" id="PF25975"/>
    </source>
</evidence>
<dbReference type="OrthoDB" id="9774837at2"/>
<dbReference type="Proteomes" id="UP000216998">
    <property type="component" value="Unassembled WGS sequence"/>
</dbReference>
<dbReference type="InterPro" id="IPR051909">
    <property type="entry name" value="MFP_Cation_Efflux"/>
</dbReference>
<evidence type="ECO:0000256" key="1">
    <source>
        <dbReference type="ARBA" id="ARBA00009477"/>
    </source>
</evidence>
<evidence type="ECO:0000259" key="5">
    <source>
        <dbReference type="Pfam" id="PF25893"/>
    </source>
</evidence>
<dbReference type="Pfam" id="PF25973">
    <property type="entry name" value="BSH_CzcB"/>
    <property type="match status" value="1"/>
</dbReference>
<feature type="compositionally biased region" description="Basic and acidic residues" evidence="3">
    <location>
        <begin position="40"/>
        <end position="57"/>
    </location>
</feature>
<dbReference type="Pfam" id="PF25893">
    <property type="entry name" value="HH_CzcB"/>
    <property type="match status" value="1"/>
</dbReference>
<keyword evidence="4" id="KW-0732">Signal</keyword>